<dbReference type="AlphaFoldDB" id="A3M076"/>
<reference evidence="12 13" key="1">
    <citation type="journal article" date="2007" name="Nat. Biotechnol.">
        <title>Genome sequence of the lignocellulose-bioconverting and xylose-fermenting yeast Pichia stipitis.</title>
        <authorList>
            <person name="Jeffries T.W."/>
            <person name="Grigoriev I.V."/>
            <person name="Grimwood J."/>
            <person name="Laplaza J.M."/>
            <person name="Aerts A."/>
            <person name="Salamov A."/>
            <person name="Schmutz J."/>
            <person name="Lindquist E."/>
            <person name="Dehal P."/>
            <person name="Shapiro H."/>
            <person name="Jin Y.S."/>
            <person name="Passoth V."/>
            <person name="Richardson P.M."/>
        </authorList>
    </citation>
    <scope>NUCLEOTIDE SEQUENCE [LARGE SCALE GENOMIC DNA]</scope>
    <source>
        <strain evidence="13">ATCC 58785 / CBS 6054 / NBRC 10063 / NRRL Y-11545</strain>
    </source>
</reference>
<dbReference type="InParanoid" id="A3M076"/>
<accession>A3M076</accession>
<dbReference type="Pfam" id="PF25563">
    <property type="entry name" value="TPR_SYVN1_N"/>
    <property type="match status" value="1"/>
</dbReference>
<comment type="pathway">
    <text evidence="2">Protein modification; protein ubiquitination.</text>
</comment>
<evidence type="ECO:0000256" key="7">
    <source>
        <dbReference type="ARBA" id="ARBA00022833"/>
    </source>
</evidence>
<evidence type="ECO:0000256" key="10">
    <source>
        <dbReference type="SAM" id="Phobius"/>
    </source>
</evidence>
<evidence type="ECO:0000256" key="9">
    <source>
        <dbReference type="ARBA" id="ARBA00023136"/>
    </source>
</evidence>
<evidence type="ECO:0000256" key="5">
    <source>
        <dbReference type="ARBA" id="ARBA00022723"/>
    </source>
</evidence>
<feature type="transmembrane region" description="Helical" evidence="10">
    <location>
        <begin position="172"/>
        <end position="195"/>
    </location>
</feature>
<dbReference type="InterPro" id="IPR057992">
    <property type="entry name" value="TPR_SYVN1_N"/>
</dbReference>
<proteinExistence type="predicted"/>
<feature type="transmembrane region" description="Helical" evidence="10">
    <location>
        <begin position="65"/>
        <end position="88"/>
    </location>
</feature>
<dbReference type="STRING" id="322104.A3M076"/>
<keyword evidence="6" id="KW-0863">Zinc-finger</keyword>
<feature type="non-terminal residue" evidence="12">
    <location>
        <position position="354"/>
    </location>
</feature>
<evidence type="ECO:0000256" key="8">
    <source>
        <dbReference type="ARBA" id="ARBA00022989"/>
    </source>
</evidence>
<dbReference type="HOGENOM" id="CLU_683550_0_0_1"/>
<dbReference type="OMA" id="LYFYTFP"/>
<comment type="subcellular location">
    <subcellularLocation>
        <location evidence="1">Membrane</location>
    </subcellularLocation>
</comment>
<evidence type="ECO:0000313" key="12">
    <source>
        <dbReference type="EMBL" id="ABN68468.2"/>
    </source>
</evidence>
<evidence type="ECO:0000256" key="2">
    <source>
        <dbReference type="ARBA" id="ARBA00004906"/>
    </source>
</evidence>
<protein>
    <submittedName>
        <fullName evidence="12">Zinc finger family protein</fullName>
    </submittedName>
</protein>
<keyword evidence="5" id="KW-0479">Metal-binding</keyword>
<keyword evidence="8 10" id="KW-1133">Transmembrane helix</keyword>
<feature type="domain" description="E3 ubiquitin-protein ligase synoviolin-like TPR repeats" evidence="11">
    <location>
        <begin position="48"/>
        <end position="335"/>
    </location>
</feature>
<dbReference type="EMBL" id="CP000502">
    <property type="protein sequence ID" value="ABN68468.2"/>
    <property type="molecule type" value="Genomic_DNA"/>
</dbReference>
<dbReference type="GeneID" id="4840814"/>
<keyword evidence="13" id="KW-1185">Reference proteome</keyword>
<keyword evidence="9 10" id="KW-0472">Membrane</keyword>
<gene>
    <name evidence="12" type="ORF">PICST_33812</name>
</gene>
<evidence type="ECO:0000256" key="6">
    <source>
        <dbReference type="ARBA" id="ARBA00022771"/>
    </source>
</evidence>
<keyword evidence="3" id="KW-0808">Transferase</keyword>
<keyword evidence="7" id="KW-0862">Zinc</keyword>
<keyword evidence="4 10" id="KW-0812">Transmembrane</keyword>
<evidence type="ECO:0000256" key="1">
    <source>
        <dbReference type="ARBA" id="ARBA00004370"/>
    </source>
</evidence>
<dbReference type="RefSeq" id="XP_001386497.2">
    <property type="nucleotide sequence ID" value="XM_001386460.1"/>
</dbReference>
<dbReference type="OrthoDB" id="8062037at2759"/>
<feature type="transmembrane region" description="Helical" evidence="10">
    <location>
        <begin position="279"/>
        <end position="302"/>
    </location>
</feature>
<evidence type="ECO:0000256" key="3">
    <source>
        <dbReference type="ARBA" id="ARBA00022679"/>
    </source>
</evidence>
<feature type="transmembrane region" description="Helical" evidence="10">
    <location>
        <begin position="100"/>
        <end position="118"/>
    </location>
</feature>
<name>A3M076_PICST</name>
<dbReference type="eggNOG" id="KOG0802">
    <property type="taxonomic scope" value="Eukaryota"/>
</dbReference>
<feature type="transmembrane region" description="Helical" evidence="10">
    <location>
        <begin position="130"/>
        <end position="151"/>
    </location>
</feature>
<dbReference type="KEGG" id="pic:PICST_33812"/>
<evidence type="ECO:0000256" key="4">
    <source>
        <dbReference type="ARBA" id="ARBA00022692"/>
    </source>
</evidence>
<evidence type="ECO:0000259" key="11">
    <source>
        <dbReference type="Pfam" id="PF25563"/>
    </source>
</evidence>
<evidence type="ECO:0000313" key="13">
    <source>
        <dbReference type="Proteomes" id="UP000002258"/>
    </source>
</evidence>
<organism evidence="12 13">
    <name type="scientific">Scheffersomyces stipitis (strain ATCC 58785 / CBS 6054 / NBRC 10063 / NRRL Y-11545)</name>
    <name type="common">Yeast</name>
    <name type="synonym">Pichia stipitis</name>
    <dbReference type="NCBI Taxonomy" id="322104"/>
    <lineage>
        <taxon>Eukaryota</taxon>
        <taxon>Fungi</taxon>
        <taxon>Dikarya</taxon>
        <taxon>Ascomycota</taxon>
        <taxon>Saccharomycotina</taxon>
        <taxon>Pichiomycetes</taxon>
        <taxon>Debaryomycetaceae</taxon>
        <taxon>Scheffersomyces</taxon>
    </lineage>
</organism>
<feature type="transmembrane region" description="Helical" evidence="10">
    <location>
        <begin position="219"/>
        <end position="240"/>
    </location>
</feature>
<dbReference type="Proteomes" id="UP000002258">
    <property type="component" value="Chromosome 8"/>
</dbReference>
<sequence>MYWRKLGFSAFGTFLGVSVYKRLEIKNNIYIQSPINSYGSIQSLASKVFSTSTSTSSRSSFNFKLFNLGILGLLLFINFVKWAIFGKLSPTEIRNLKHKINYTIWEFAFGFMIFYVKSRSIGLQVIQNELFKFAGLFFSVLLLKCFHYLSIDRVSSIFNTNSNSRAEVKYQGLRLFVGLIILAFIDNLLISRFLYEVYQNYYWSDKMIEMSKVTLQENILTAIFGFEILHIGPLIFLTILKYCLDFYEYFHFHSVWPEGNAPLTTELELNTWKETKMKIIYVTEFVVNLLRFTMLCIFSIVFLSLHTFPFHILPSSYLSLRVLVVKTRQLINFKKKQFTLKKLTIPATLEDHSE</sequence>